<evidence type="ECO:0000313" key="2">
    <source>
        <dbReference type="EMBL" id="CDF33889.1"/>
    </source>
</evidence>
<dbReference type="InterPro" id="IPR010721">
    <property type="entry name" value="UstE-like"/>
</dbReference>
<keyword evidence="2" id="KW-0808">Transferase</keyword>
<dbReference type="AlphaFoldDB" id="R7Q791"/>
<proteinExistence type="predicted"/>
<evidence type="ECO:0000313" key="3">
    <source>
        <dbReference type="Proteomes" id="UP000012073"/>
    </source>
</evidence>
<keyword evidence="1" id="KW-0472">Membrane</keyword>
<gene>
    <name evidence="2" type="ORF">CHC_T00009080001</name>
</gene>
<protein>
    <submittedName>
        <fullName evidence="2">Isoprenylcysteine carboxyl methyltransferase</fullName>
    </submittedName>
</protein>
<keyword evidence="1" id="KW-0812">Transmembrane</keyword>
<dbReference type="Gramene" id="CDF33889">
    <property type="protein sequence ID" value="CDF33889"/>
    <property type="gene ID" value="CHC_T00009080001"/>
</dbReference>
<dbReference type="GO" id="GO:0016020">
    <property type="term" value="C:membrane"/>
    <property type="evidence" value="ECO:0007669"/>
    <property type="project" value="TreeGrafter"/>
</dbReference>
<dbReference type="Gene3D" id="1.20.120.1630">
    <property type="match status" value="1"/>
</dbReference>
<sequence length="324" mass="36465">MANPLDDRLLTLTAIITVVFQFSFFLITYFLRFDKVTDFAGTTNFLILAVVTLTVGGAYQTRQIVISTCVFIWGTRLCAFLLYRIILWGEDRRFDDKRENLGQLAIFWSLQAVWAWTVSLPVTIVNSKPVTDSLTALDYVGWIIFACGALLEAVADQQKLRYKQSEASKDRWTDVGVWAWSRHPNFFGEMLVWWGLYMSALNDLRGAEHAAIAGPIFITLLLMFVSGIPILEKSADGKHGNKEGYVIYKKRTSVLIPCPPVLYVKLPEILKATLLLDFKLYNPGGKSENDEMVTDPKANESTSLVDFEKRASGERSAAAQIINV</sequence>
<dbReference type="PhylomeDB" id="R7Q791"/>
<feature type="transmembrane region" description="Helical" evidence="1">
    <location>
        <begin position="39"/>
        <end position="58"/>
    </location>
</feature>
<feature type="transmembrane region" description="Helical" evidence="1">
    <location>
        <begin position="136"/>
        <end position="155"/>
    </location>
</feature>
<dbReference type="PANTHER" id="PTHR32251:SF15">
    <property type="entry name" value="3-OXO-5-ALPHA-STEROID 4-DEHYDROGENASE (DUF1295)"/>
    <property type="match status" value="1"/>
</dbReference>
<dbReference type="EMBL" id="HG001661">
    <property type="protein sequence ID" value="CDF33889.1"/>
    <property type="molecule type" value="Genomic_DNA"/>
</dbReference>
<dbReference type="Pfam" id="PF06966">
    <property type="entry name" value="DUF1295"/>
    <property type="match status" value="1"/>
</dbReference>
<keyword evidence="3" id="KW-1185">Reference proteome</keyword>
<accession>R7Q791</accession>
<dbReference type="GeneID" id="17321428"/>
<feature type="transmembrane region" description="Helical" evidence="1">
    <location>
        <begin position="209"/>
        <end position="231"/>
    </location>
</feature>
<feature type="transmembrane region" description="Helical" evidence="1">
    <location>
        <begin position="175"/>
        <end position="197"/>
    </location>
</feature>
<dbReference type="GO" id="GO:0008168">
    <property type="term" value="F:methyltransferase activity"/>
    <property type="evidence" value="ECO:0007669"/>
    <property type="project" value="UniProtKB-KW"/>
</dbReference>
<dbReference type="KEGG" id="ccp:CHC_T00009080001"/>
<dbReference type="PANTHER" id="PTHR32251">
    <property type="entry name" value="3-OXO-5-ALPHA-STEROID 4-DEHYDROGENASE"/>
    <property type="match status" value="1"/>
</dbReference>
<evidence type="ECO:0000256" key="1">
    <source>
        <dbReference type="SAM" id="Phobius"/>
    </source>
</evidence>
<dbReference type="OrthoDB" id="67965at2759"/>
<feature type="transmembrane region" description="Helical" evidence="1">
    <location>
        <begin position="12"/>
        <end position="32"/>
    </location>
</feature>
<feature type="transmembrane region" description="Helical" evidence="1">
    <location>
        <begin position="104"/>
        <end position="124"/>
    </location>
</feature>
<dbReference type="GO" id="GO:0032259">
    <property type="term" value="P:methylation"/>
    <property type="evidence" value="ECO:0007669"/>
    <property type="project" value="UniProtKB-KW"/>
</dbReference>
<feature type="transmembrane region" description="Helical" evidence="1">
    <location>
        <begin position="64"/>
        <end position="83"/>
    </location>
</feature>
<dbReference type="OMA" id="FQMLWVW"/>
<organism evidence="2 3">
    <name type="scientific">Chondrus crispus</name>
    <name type="common">Carrageen Irish moss</name>
    <name type="synonym">Polymorpha crispa</name>
    <dbReference type="NCBI Taxonomy" id="2769"/>
    <lineage>
        <taxon>Eukaryota</taxon>
        <taxon>Rhodophyta</taxon>
        <taxon>Florideophyceae</taxon>
        <taxon>Rhodymeniophycidae</taxon>
        <taxon>Gigartinales</taxon>
        <taxon>Gigartinaceae</taxon>
        <taxon>Chondrus</taxon>
    </lineage>
</organism>
<dbReference type="Proteomes" id="UP000012073">
    <property type="component" value="Unassembled WGS sequence"/>
</dbReference>
<name>R7Q791_CHOCR</name>
<dbReference type="RefSeq" id="XP_005713708.1">
    <property type="nucleotide sequence ID" value="XM_005713651.1"/>
</dbReference>
<reference evidence="3" key="1">
    <citation type="journal article" date="2013" name="Proc. Natl. Acad. Sci. U.S.A.">
        <title>Genome structure and metabolic features in the red seaweed Chondrus crispus shed light on evolution of the Archaeplastida.</title>
        <authorList>
            <person name="Collen J."/>
            <person name="Porcel B."/>
            <person name="Carre W."/>
            <person name="Ball S.G."/>
            <person name="Chaparro C."/>
            <person name="Tonon T."/>
            <person name="Barbeyron T."/>
            <person name="Michel G."/>
            <person name="Noel B."/>
            <person name="Valentin K."/>
            <person name="Elias M."/>
            <person name="Artiguenave F."/>
            <person name="Arun A."/>
            <person name="Aury J.M."/>
            <person name="Barbosa-Neto J.F."/>
            <person name="Bothwell J.H."/>
            <person name="Bouget F.Y."/>
            <person name="Brillet L."/>
            <person name="Cabello-Hurtado F."/>
            <person name="Capella-Gutierrez S."/>
            <person name="Charrier B."/>
            <person name="Cladiere L."/>
            <person name="Cock J.M."/>
            <person name="Coelho S.M."/>
            <person name="Colleoni C."/>
            <person name="Czjzek M."/>
            <person name="Da Silva C."/>
            <person name="Delage L."/>
            <person name="Denoeud F."/>
            <person name="Deschamps P."/>
            <person name="Dittami S.M."/>
            <person name="Gabaldon T."/>
            <person name="Gachon C.M."/>
            <person name="Groisillier A."/>
            <person name="Herve C."/>
            <person name="Jabbari K."/>
            <person name="Katinka M."/>
            <person name="Kloareg B."/>
            <person name="Kowalczyk N."/>
            <person name="Labadie K."/>
            <person name="Leblanc C."/>
            <person name="Lopez P.J."/>
            <person name="McLachlan D.H."/>
            <person name="Meslet-Cladiere L."/>
            <person name="Moustafa A."/>
            <person name="Nehr Z."/>
            <person name="Nyvall Collen P."/>
            <person name="Panaud O."/>
            <person name="Partensky F."/>
            <person name="Poulain J."/>
            <person name="Rensing S.A."/>
            <person name="Rousvoal S."/>
            <person name="Samson G."/>
            <person name="Symeonidi A."/>
            <person name="Weissenbach J."/>
            <person name="Zambounis A."/>
            <person name="Wincker P."/>
            <person name="Boyen C."/>
        </authorList>
    </citation>
    <scope>NUCLEOTIDE SEQUENCE [LARGE SCALE GENOMIC DNA]</scope>
    <source>
        <strain evidence="3">cv. Stackhouse</strain>
    </source>
</reference>
<keyword evidence="2" id="KW-0489">Methyltransferase</keyword>
<keyword evidence="1" id="KW-1133">Transmembrane helix</keyword>